<feature type="region of interest" description="Disordered" evidence="1">
    <location>
        <begin position="1"/>
        <end position="20"/>
    </location>
</feature>
<sequence length="44" mass="4943">MPLSHHHVRTTVDACPLGDRPRTGLFFPTRVWSGELRSETGRPA</sequence>
<accession>A0AB39LGC0</accession>
<protein>
    <recommendedName>
        <fullName evidence="3">DUF397 domain-containing protein</fullName>
    </recommendedName>
</protein>
<evidence type="ECO:0000256" key="1">
    <source>
        <dbReference type="SAM" id="MobiDB-lite"/>
    </source>
</evidence>
<name>A0AB39LGC0_9ACTN</name>
<dbReference type="RefSeq" id="WP_369154703.1">
    <property type="nucleotide sequence ID" value="NZ_CP163429.1"/>
</dbReference>
<proteinExistence type="predicted"/>
<dbReference type="AlphaFoldDB" id="A0AB39LGC0"/>
<dbReference type="EMBL" id="CP163429">
    <property type="protein sequence ID" value="XDP92744.1"/>
    <property type="molecule type" value="Genomic_DNA"/>
</dbReference>
<evidence type="ECO:0008006" key="3">
    <source>
        <dbReference type="Google" id="ProtNLM"/>
    </source>
</evidence>
<gene>
    <name evidence="2" type="ORF">AB5J57_04105</name>
</gene>
<organism evidence="2">
    <name type="scientific">Streptomyces sp. R02</name>
    <dbReference type="NCBI Taxonomy" id="3238623"/>
    <lineage>
        <taxon>Bacteria</taxon>
        <taxon>Bacillati</taxon>
        <taxon>Actinomycetota</taxon>
        <taxon>Actinomycetes</taxon>
        <taxon>Kitasatosporales</taxon>
        <taxon>Streptomycetaceae</taxon>
        <taxon>Streptomyces</taxon>
    </lineage>
</organism>
<evidence type="ECO:0000313" key="2">
    <source>
        <dbReference type="EMBL" id="XDP92744.1"/>
    </source>
</evidence>
<reference evidence="2" key="1">
    <citation type="submission" date="2024-07" db="EMBL/GenBank/DDBJ databases">
        <authorList>
            <person name="Yu S.T."/>
        </authorList>
    </citation>
    <scope>NUCLEOTIDE SEQUENCE</scope>
    <source>
        <strain evidence="2">R02</strain>
    </source>
</reference>